<accession>A0A9J6BH03</accession>
<evidence type="ECO:0000313" key="7">
    <source>
        <dbReference type="EMBL" id="KAG5668986.1"/>
    </source>
</evidence>
<sequence>MIKYWNLKLFFILISLIAKISSSDFHVVNFTCTFNVEKSNLYLDHTQNTCKIQHDVNINDDDFKIQSVQSKLRKSEILEFNVEGKIFEYFPMNFDVEFPNLIAIMVKNSGLKAITKETFKNIPKLKWLSFHMNKLRKLEEGIFENNKELERITLGTNQIQYIHPDTFDHLKNLKFLGLKGNTCVNNYFDLEQKKNTTEQLKPFLEDIKKKCSSIVQAGLADVAELREKIERLKREITQNDKRNDKIIEKLNDLKTSIEKFTNIEEKITNTMNETKNSILENFIDVSNKLTRNFSQISLEMTNEFQNMNQSTVKLENNIMPITEELKNLQEAVNNLNENVNKITKKKNNRISNDSFMKGIKRAEAMEKIFIFVNLSQFAVIILITFLSICLFCKSNKEIKKTPKIDTEQIYQPSNISIYDPNYSTFENAGRIGTNTDYDEIQMRDLNLYDDLQNIRDEKENHYQDYEELSNFQSSKNAVKGDCQEIKMINIEESQYGEIWLGNNEDDCDPIYSEVKKPSKKS</sequence>
<evidence type="ECO:0000256" key="1">
    <source>
        <dbReference type="ARBA" id="ARBA00022614"/>
    </source>
</evidence>
<keyword evidence="2 6" id="KW-0732">Signal</keyword>
<keyword evidence="4" id="KW-0175">Coiled coil</keyword>
<organism evidence="7 8">
    <name type="scientific">Polypedilum vanderplanki</name>
    <name type="common">Sleeping chironomid midge</name>
    <dbReference type="NCBI Taxonomy" id="319348"/>
    <lineage>
        <taxon>Eukaryota</taxon>
        <taxon>Metazoa</taxon>
        <taxon>Ecdysozoa</taxon>
        <taxon>Arthropoda</taxon>
        <taxon>Hexapoda</taxon>
        <taxon>Insecta</taxon>
        <taxon>Pterygota</taxon>
        <taxon>Neoptera</taxon>
        <taxon>Endopterygota</taxon>
        <taxon>Diptera</taxon>
        <taxon>Nematocera</taxon>
        <taxon>Chironomoidea</taxon>
        <taxon>Chironomidae</taxon>
        <taxon>Chironominae</taxon>
        <taxon>Polypedilum</taxon>
        <taxon>Polypedilum</taxon>
    </lineage>
</organism>
<dbReference type="Proteomes" id="UP001107558">
    <property type="component" value="Chromosome 4"/>
</dbReference>
<comment type="caution">
    <text evidence="7">The sequence shown here is derived from an EMBL/GenBank/DDBJ whole genome shotgun (WGS) entry which is preliminary data.</text>
</comment>
<dbReference type="InterPro" id="IPR003591">
    <property type="entry name" value="Leu-rich_rpt_typical-subtyp"/>
</dbReference>
<keyword evidence="3" id="KW-0677">Repeat</keyword>
<feature type="chain" id="PRO_5039920427" evidence="6">
    <location>
        <begin position="23"/>
        <end position="521"/>
    </location>
</feature>
<evidence type="ECO:0000313" key="8">
    <source>
        <dbReference type="Proteomes" id="UP001107558"/>
    </source>
</evidence>
<evidence type="ECO:0000256" key="6">
    <source>
        <dbReference type="SAM" id="SignalP"/>
    </source>
</evidence>
<dbReference type="Gene3D" id="3.80.10.10">
    <property type="entry name" value="Ribonuclease Inhibitor"/>
    <property type="match status" value="1"/>
</dbReference>
<gene>
    <name evidence="7" type="ORF">PVAND_016889</name>
</gene>
<feature type="coiled-coil region" evidence="4">
    <location>
        <begin position="318"/>
        <end position="348"/>
    </location>
</feature>
<keyword evidence="5" id="KW-0812">Transmembrane</keyword>
<evidence type="ECO:0000256" key="5">
    <source>
        <dbReference type="SAM" id="Phobius"/>
    </source>
</evidence>
<evidence type="ECO:0000256" key="2">
    <source>
        <dbReference type="ARBA" id="ARBA00022729"/>
    </source>
</evidence>
<dbReference type="SMART" id="SM00369">
    <property type="entry name" value="LRR_TYP"/>
    <property type="match status" value="2"/>
</dbReference>
<dbReference type="OrthoDB" id="676979at2759"/>
<keyword evidence="8" id="KW-1185">Reference proteome</keyword>
<dbReference type="InterPro" id="IPR050541">
    <property type="entry name" value="LRR_TM_domain-containing"/>
</dbReference>
<dbReference type="InterPro" id="IPR032675">
    <property type="entry name" value="LRR_dom_sf"/>
</dbReference>
<keyword evidence="5" id="KW-1133">Transmembrane helix</keyword>
<dbReference type="Pfam" id="PF13855">
    <property type="entry name" value="LRR_8"/>
    <property type="match status" value="1"/>
</dbReference>
<dbReference type="PANTHER" id="PTHR24369">
    <property type="entry name" value="ANTIGEN BSP, PUTATIVE-RELATED"/>
    <property type="match status" value="1"/>
</dbReference>
<feature type="transmembrane region" description="Helical" evidence="5">
    <location>
        <begin position="368"/>
        <end position="392"/>
    </location>
</feature>
<name>A0A9J6BH03_POLVA</name>
<dbReference type="InterPro" id="IPR001611">
    <property type="entry name" value="Leu-rich_rpt"/>
</dbReference>
<dbReference type="GO" id="GO:0005886">
    <property type="term" value="C:plasma membrane"/>
    <property type="evidence" value="ECO:0007669"/>
    <property type="project" value="TreeGrafter"/>
</dbReference>
<reference evidence="7" key="1">
    <citation type="submission" date="2021-03" db="EMBL/GenBank/DDBJ databases">
        <title>Chromosome level genome of the anhydrobiotic midge Polypedilum vanderplanki.</title>
        <authorList>
            <person name="Yoshida Y."/>
            <person name="Kikawada T."/>
            <person name="Gusev O."/>
        </authorList>
    </citation>
    <scope>NUCLEOTIDE SEQUENCE</scope>
    <source>
        <strain evidence="7">NIAS01</strain>
        <tissue evidence="7">Whole body or cell culture</tissue>
    </source>
</reference>
<keyword evidence="5" id="KW-0472">Membrane</keyword>
<dbReference type="EMBL" id="JADBJN010000004">
    <property type="protein sequence ID" value="KAG5668986.1"/>
    <property type="molecule type" value="Genomic_DNA"/>
</dbReference>
<feature type="signal peptide" evidence="6">
    <location>
        <begin position="1"/>
        <end position="22"/>
    </location>
</feature>
<dbReference type="AlphaFoldDB" id="A0A9J6BH03"/>
<dbReference type="PANTHER" id="PTHR24369:SF210">
    <property type="entry name" value="CHAOPTIN-RELATED"/>
    <property type="match status" value="1"/>
</dbReference>
<evidence type="ECO:0000256" key="4">
    <source>
        <dbReference type="SAM" id="Coils"/>
    </source>
</evidence>
<proteinExistence type="predicted"/>
<keyword evidence="1" id="KW-0433">Leucine-rich repeat</keyword>
<dbReference type="SUPFAM" id="SSF52058">
    <property type="entry name" value="L domain-like"/>
    <property type="match status" value="1"/>
</dbReference>
<feature type="coiled-coil region" evidence="4">
    <location>
        <begin position="215"/>
        <end position="249"/>
    </location>
</feature>
<evidence type="ECO:0000256" key="3">
    <source>
        <dbReference type="ARBA" id="ARBA00022737"/>
    </source>
</evidence>
<protein>
    <submittedName>
        <fullName evidence="7">Uncharacterized protein</fullName>
    </submittedName>
</protein>